<evidence type="ECO:0000313" key="1">
    <source>
        <dbReference type="EMBL" id="ANE50672.1"/>
    </source>
</evidence>
<dbReference type="EMBL" id="CP011390">
    <property type="protein sequence ID" value="ANE50672.1"/>
    <property type="molecule type" value="Genomic_DNA"/>
</dbReference>
<dbReference type="AlphaFoldDB" id="A0A172TUJ9"/>
<dbReference type="KEGG" id="fla:SY85_09315"/>
<reference evidence="1 2" key="2">
    <citation type="journal article" date="2016" name="Int. J. Syst. Evol. Microbiol.">
        <title>Flavisolibacter tropicus sp. nov., isolated from tropical soil.</title>
        <authorList>
            <person name="Lee J.J."/>
            <person name="Kang M.S."/>
            <person name="Kim G.S."/>
            <person name="Lee C.S."/>
            <person name="Lim S."/>
            <person name="Lee J."/>
            <person name="Roh S.H."/>
            <person name="Kang H."/>
            <person name="Ha J.M."/>
            <person name="Bae S."/>
            <person name="Jung H.Y."/>
            <person name="Kim M.K."/>
        </authorList>
    </citation>
    <scope>NUCLEOTIDE SEQUENCE [LARGE SCALE GENOMIC DNA]</scope>
    <source>
        <strain evidence="1 2">LCS9</strain>
    </source>
</reference>
<name>A0A172TUJ9_9BACT</name>
<dbReference type="STRING" id="1492898.SY85_09315"/>
<dbReference type="OrthoDB" id="673259at2"/>
<protein>
    <submittedName>
        <fullName evidence="1">Uncharacterized protein</fullName>
    </submittedName>
</protein>
<sequence>MNKKIKTYEDLEEEKLRLLSLLKTQESTIRTDIAGLKENLKPLGAAMDTINKLTTRDNRVPVLNIGLEMGIDLLMRKLLLSKAGWFTKIIIPFVVKNYTSHILGEEKREFIIKKLKNLFKKMRPSSQPRPDPMATDQ</sequence>
<gene>
    <name evidence="1" type="ORF">SY85_09315</name>
</gene>
<evidence type="ECO:0000313" key="2">
    <source>
        <dbReference type="Proteomes" id="UP000077177"/>
    </source>
</evidence>
<keyword evidence="2" id="KW-1185">Reference proteome</keyword>
<proteinExistence type="predicted"/>
<organism evidence="1 2">
    <name type="scientific">Flavisolibacter tropicus</name>
    <dbReference type="NCBI Taxonomy" id="1492898"/>
    <lineage>
        <taxon>Bacteria</taxon>
        <taxon>Pseudomonadati</taxon>
        <taxon>Bacteroidota</taxon>
        <taxon>Chitinophagia</taxon>
        <taxon>Chitinophagales</taxon>
        <taxon>Chitinophagaceae</taxon>
        <taxon>Flavisolibacter</taxon>
    </lineage>
</organism>
<dbReference type="Proteomes" id="UP000077177">
    <property type="component" value="Chromosome"/>
</dbReference>
<dbReference type="RefSeq" id="WP_066403858.1">
    <property type="nucleotide sequence ID" value="NZ_CP011390.1"/>
</dbReference>
<accession>A0A172TUJ9</accession>
<reference evidence="2" key="1">
    <citation type="submission" date="2015-01" db="EMBL/GenBank/DDBJ databases">
        <title>Flavisolibacter sp./LCS9/ whole genome sequencing.</title>
        <authorList>
            <person name="Kim M.K."/>
            <person name="Srinivasan S."/>
            <person name="Lee J.-J."/>
        </authorList>
    </citation>
    <scope>NUCLEOTIDE SEQUENCE [LARGE SCALE GENOMIC DNA]</scope>
    <source>
        <strain evidence="2">LCS9</strain>
    </source>
</reference>